<dbReference type="CDD" id="cd00077">
    <property type="entry name" value="HDc"/>
    <property type="match status" value="1"/>
</dbReference>
<dbReference type="OrthoDB" id="2352233at2"/>
<reference evidence="2 3" key="1">
    <citation type="submission" date="2016-10" db="EMBL/GenBank/DDBJ databases">
        <authorList>
            <person name="de Groot N.N."/>
        </authorList>
    </citation>
    <scope>NUCLEOTIDE SEQUENCE [LARGE SCALE GENOMIC DNA]</scope>
    <source>
        <strain evidence="2 3">DSM 23995</strain>
    </source>
</reference>
<dbReference type="SMART" id="SM00471">
    <property type="entry name" value="HDc"/>
    <property type="match status" value="1"/>
</dbReference>
<accession>A0A1I2CZ33</accession>
<gene>
    <name evidence="2" type="ORF">SAMN05192532_103297</name>
</gene>
<dbReference type="AlphaFoldDB" id="A0A1I2CZ33"/>
<name>A0A1I2CZ33_9BACI</name>
<protein>
    <recommendedName>
        <fullName evidence="1">HD domain-containing protein</fullName>
    </recommendedName>
</protein>
<evidence type="ECO:0000259" key="1">
    <source>
        <dbReference type="PROSITE" id="PS51831"/>
    </source>
</evidence>
<dbReference type="PROSITE" id="PS51831">
    <property type="entry name" value="HD"/>
    <property type="match status" value="1"/>
</dbReference>
<dbReference type="Proteomes" id="UP000199516">
    <property type="component" value="Unassembled WGS sequence"/>
</dbReference>
<dbReference type="InterPro" id="IPR003607">
    <property type="entry name" value="HD/PDEase_dom"/>
</dbReference>
<sequence length="180" mass="20734">MRHVTLLDIYEHPVTQKFVKRSGLAHAIAVAYHAFDLAKEHGVHPDLAVKAAFLHDIGHYTWYRNGQWDYNLYKENDIHAIKGAERAHKLLIRLGEERRNAKEIALAILLHTDSYLPDGTIHRTNLQEVVAKADERDEEPSGNHHYRSITDVEARNKIIRLDQMVYESLHDVAFQKTGEA</sequence>
<feature type="domain" description="HD" evidence="1">
    <location>
        <begin position="23"/>
        <end position="139"/>
    </location>
</feature>
<dbReference type="STRING" id="930128.SAMN05192532_103297"/>
<evidence type="ECO:0000313" key="2">
    <source>
        <dbReference type="EMBL" id="SFE73541.1"/>
    </source>
</evidence>
<dbReference type="InterPro" id="IPR006675">
    <property type="entry name" value="HDIG_dom"/>
</dbReference>
<organism evidence="2 3">
    <name type="scientific">Alteribacillus iranensis</name>
    <dbReference type="NCBI Taxonomy" id="930128"/>
    <lineage>
        <taxon>Bacteria</taxon>
        <taxon>Bacillati</taxon>
        <taxon>Bacillota</taxon>
        <taxon>Bacilli</taxon>
        <taxon>Bacillales</taxon>
        <taxon>Bacillaceae</taxon>
        <taxon>Alteribacillus</taxon>
    </lineage>
</organism>
<proteinExistence type="predicted"/>
<dbReference type="RefSeq" id="WP_091660597.1">
    <property type="nucleotide sequence ID" value="NZ_FONT01000003.1"/>
</dbReference>
<dbReference type="SUPFAM" id="SSF109604">
    <property type="entry name" value="HD-domain/PDEase-like"/>
    <property type="match status" value="1"/>
</dbReference>
<dbReference type="NCBIfam" id="TIGR00277">
    <property type="entry name" value="HDIG"/>
    <property type="match status" value="1"/>
</dbReference>
<dbReference type="InterPro" id="IPR006674">
    <property type="entry name" value="HD_domain"/>
</dbReference>
<dbReference type="Gene3D" id="1.10.3210.10">
    <property type="entry name" value="Hypothetical protein af1432"/>
    <property type="match status" value="1"/>
</dbReference>
<dbReference type="EMBL" id="FONT01000003">
    <property type="protein sequence ID" value="SFE73541.1"/>
    <property type="molecule type" value="Genomic_DNA"/>
</dbReference>
<keyword evidence="3" id="KW-1185">Reference proteome</keyword>
<dbReference type="Pfam" id="PF01966">
    <property type="entry name" value="HD"/>
    <property type="match status" value="1"/>
</dbReference>
<evidence type="ECO:0000313" key="3">
    <source>
        <dbReference type="Proteomes" id="UP000199516"/>
    </source>
</evidence>